<evidence type="ECO:0000256" key="2">
    <source>
        <dbReference type="ARBA" id="ARBA00022723"/>
    </source>
</evidence>
<dbReference type="InterPro" id="IPR008007">
    <property type="entry name" value="Peptidase_M42"/>
</dbReference>
<evidence type="ECO:0000256" key="1">
    <source>
        <dbReference type="ARBA" id="ARBA00001947"/>
    </source>
</evidence>
<evidence type="ECO:0000256" key="5">
    <source>
        <dbReference type="PIRNR" id="PIRNR001123"/>
    </source>
</evidence>
<protein>
    <submittedName>
        <fullName evidence="9">Carboxypeptidase G2</fullName>
        <ecNumber evidence="9">3.4.17.11</ecNumber>
    </submittedName>
</protein>
<dbReference type="EMBL" id="CP036267">
    <property type="protein sequence ID" value="QDT34892.1"/>
    <property type="molecule type" value="Genomic_DNA"/>
</dbReference>
<dbReference type="RefSeq" id="WP_145203561.1">
    <property type="nucleotide sequence ID" value="NZ_CP036267.1"/>
</dbReference>
<dbReference type="GO" id="GO:0046872">
    <property type="term" value="F:metal ion binding"/>
    <property type="evidence" value="ECO:0007669"/>
    <property type="project" value="UniProtKB-UniRule"/>
</dbReference>
<evidence type="ECO:0000256" key="3">
    <source>
        <dbReference type="ARBA" id="ARBA00022801"/>
    </source>
</evidence>
<dbReference type="SUPFAM" id="SSF53187">
    <property type="entry name" value="Zn-dependent exopeptidases"/>
    <property type="match status" value="1"/>
</dbReference>
<dbReference type="InterPro" id="IPR002933">
    <property type="entry name" value="Peptidase_M20"/>
</dbReference>
<dbReference type="Pfam" id="PF01546">
    <property type="entry name" value="Peptidase_M20"/>
    <property type="match status" value="1"/>
</dbReference>
<evidence type="ECO:0000256" key="7">
    <source>
        <dbReference type="PIRSR" id="PIRSR001123-2"/>
    </source>
</evidence>
<sequence length="399" mass="42221">MSEANISQLSSLVDESAVDLVTQMMSIPGKSGDERAVANFIVEQLKSYGIQDSQISYDSANTKSHIGGEIGNLIVDLPGQSDQPRRLLMAHIDTVPLCVGCEPVRDGNIITSSDPKTALGGDDRAGATVVLNTIRLIQEHNLPHPPLTLLFAVQEEIGLVGAKNVDTEKLKEPAQCYNWDGGLANLAVIGATGDDHIEIDITGIASHAGAAPEQGVSAAAIAAMAINSLVNDGWHGLIQKGKQSGTSNIGVIQGGDATNVVMDQLHIKAEARSHNPTFRAKIVGAIDKAFQRATKELQNSSGKTGSVSVSTRHKYESFRLDVNEPVVQTAIKTMEALGLEPTTRISNGGLDANWMNAHGLPTVTMGCGQHGIHTVKEELHIDQFLNACRIGLLIGTGTI</sequence>
<evidence type="ECO:0000313" key="9">
    <source>
        <dbReference type="EMBL" id="QDT34892.1"/>
    </source>
</evidence>
<dbReference type="PANTHER" id="PTHR42994">
    <property type="entry name" value="PEPTIDASE T"/>
    <property type="match status" value="1"/>
</dbReference>
<keyword evidence="2 7" id="KW-0479">Metal-binding</keyword>
<evidence type="ECO:0000313" key="10">
    <source>
        <dbReference type="Proteomes" id="UP000315724"/>
    </source>
</evidence>
<comment type="similarity">
    <text evidence="5">Belongs to the peptidase M42 family.</text>
</comment>
<dbReference type="Proteomes" id="UP000315724">
    <property type="component" value="Chromosome"/>
</dbReference>
<dbReference type="PANTHER" id="PTHR42994:SF2">
    <property type="entry name" value="PEPTIDASE"/>
    <property type="match status" value="1"/>
</dbReference>
<dbReference type="Pfam" id="PF07687">
    <property type="entry name" value="M20_dimer"/>
    <property type="match status" value="1"/>
</dbReference>
<dbReference type="PIRSF" id="PIRSF001123">
    <property type="entry name" value="PepA_GA"/>
    <property type="match status" value="1"/>
</dbReference>
<dbReference type="InterPro" id="IPR036264">
    <property type="entry name" value="Bact_exopeptidase_dim_dom"/>
</dbReference>
<keyword evidence="4" id="KW-0862">Zinc</keyword>
<feature type="binding site" evidence="7">
    <location>
        <position position="122"/>
    </location>
    <ligand>
        <name>Zn(2+)</name>
        <dbReference type="ChEBI" id="CHEBI:29105"/>
        <label>1</label>
    </ligand>
</feature>
<dbReference type="SUPFAM" id="SSF55031">
    <property type="entry name" value="Bacterial exopeptidase dimerisation domain"/>
    <property type="match status" value="1"/>
</dbReference>
<organism evidence="9 10">
    <name type="scientific">Thalassoglobus polymorphus</name>
    <dbReference type="NCBI Taxonomy" id="2527994"/>
    <lineage>
        <taxon>Bacteria</taxon>
        <taxon>Pseudomonadati</taxon>
        <taxon>Planctomycetota</taxon>
        <taxon>Planctomycetia</taxon>
        <taxon>Planctomycetales</taxon>
        <taxon>Planctomycetaceae</taxon>
        <taxon>Thalassoglobus</taxon>
    </lineage>
</organism>
<dbReference type="OrthoDB" id="9804934at2"/>
<proteinExistence type="inferred from homology"/>
<reference evidence="9 10" key="1">
    <citation type="submission" date="2019-02" db="EMBL/GenBank/DDBJ databases">
        <title>Deep-cultivation of Planctomycetes and their phenomic and genomic characterization uncovers novel biology.</title>
        <authorList>
            <person name="Wiegand S."/>
            <person name="Jogler M."/>
            <person name="Boedeker C."/>
            <person name="Pinto D."/>
            <person name="Vollmers J."/>
            <person name="Rivas-Marin E."/>
            <person name="Kohn T."/>
            <person name="Peeters S.H."/>
            <person name="Heuer A."/>
            <person name="Rast P."/>
            <person name="Oberbeckmann S."/>
            <person name="Bunk B."/>
            <person name="Jeske O."/>
            <person name="Meyerdierks A."/>
            <person name="Storesund J.E."/>
            <person name="Kallscheuer N."/>
            <person name="Luecker S."/>
            <person name="Lage O.M."/>
            <person name="Pohl T."/>
            <person name="Merkel B.J."/>
            <person name="Hornburger P."/>
            <person name="Mueller R.-W."/>
            <person name="Bruemmer F."/>
            <person name="Labrenz M."/>
            <person name="Spormann A.M."/>
            <person name="Op den Camp H."/>
            <person name="Overmann J."/>
            <person name="Amann R."/>
            <person name="Jetten M.S.M."/>
            <person name="Mascher T."/>
            <person name="Medema M.H."/>
            <person name="Devos D.P."/>
            <person name="Kaster A.-K."/>
            <person name="Ovreas L."/>
            <person name="Rohde M."/>
            <person name="Galperin M.Y."/>
            <person name="Jogler C."/>
        </authorList>
    </citation>
    <scope>NUCLEOTIDE SEQUENCE [LARGE SCALE GENOMIC DNA]</scope>
    <source>
        <strain evidence="9 10">Mal48</strain>
    </source>
</reference>
<gene>
    <name evidence="9" type="primary">cpg2_2</name>
    <name evidence="9" type="ORF">Mal48_41650</name>
</gene>
<dbReference type="AlphaFoldDB" id="A0A517QTH1"/>
<feature type="domain" description="Peptidase M20 dimerisation" evidence="8">
    <location>
        <begin position="197"/>
        <end position="295"/>
    </location>
</feature>
<dbReference type="Gene3D" id="3.40.630.10">
    <property type="entry name" value="Zn peptidases"/>
    <property type="match status" value="1"/>
</dbReference>
<evidence type="ECO:0000259" key="8">
    <source>
        <dbReference type="Pfam" id="PF07687"/>
    </source>
</evidence>
<dbReference type="Gene3D" id="3.30.70.360">
    <property type="match status" value="1"/>
</dbReference>
<keyword evidence="3 9" id="KW-0378">Hydrolase</keyword>
<dbReference type="GO" id="GO:0004180">
    <property type="term" value="F:carboxypeptidase activity"/>
    <property type="evidence" value="ECO:0007669"/>
    <property type="project" value="UniProtKB-KW"/>
</dbReference>
<evidence type="ECO:0000256" key="4">
    <source>
        <dbReference type="ARBA" id="ARBA00022833"/>
    </source>
</evidence>
<name>A0A517QTH1_9PLAN</name>
<feature type="binding site" evidence="7">
    <location>
        <position position="156"/>
    </location>
    <ligand>
        <name>Zn(2+)</name>
        <dbReference type="ChEBI" id="CHEBI:29105"/>
        <label>2</label>
    </ligand>
</feature>
<dbReference type="EC" id="3.4.17.11" evidence="9"/>
<dbReference type="KEGG" id="tpol:Mal48_41650"/>
<comment type="cofactor">
    <cofactor evidence="1">
        <name>Zn(2+)</name>
        <dbReference type="ChEBI" id="CHEBI:29105"/>
    </cofactor>
</comment>
<dbReference type="InterPro" id="IPR011650">
    <property type="entry name" value="Peptidase_M20_dimer"/>
</dbReference>
<keyword evidence="9" id="KW-0645">Protease</keyword>
<feature type="binding site" evidence="7">
    <location>
        <position position="122"/>
    </location>
    <ligand>
        <name>Zn(2+)</name>
        <dbReference type="ChEBI" id="CHEBI:29105"/>
        <label>2</label>
    </ligand>
</feature>
<evidence type="ECO:0000256" key="6">
    <source>
        <dbReference type="PIRSR" id="PIRSR001123-1"/>
    </source>
</evidence>
<accession>A0A517QTH1</accession>
<comment type="cofactor">
    <cofactor evidence="7">
        <name>a divalent metal cation</name>
        <dbReference type="ChEBI" id="CHEBI:60240"/>
    </cofactor>
    <text evidence="7">Binds 2 divalent metal cations per subunit.</text>
</comment>
<dbReference type="GO" id="GO:0004177">
    <property type="term" value="F:aminopeptidase activity"/>
    <property type="evidence" value="ECO:0007669"/>
    <property type="project" value="UniProtKB-UniRule"/>
</dbReference>
<keyword evidence="10" id="KW-1185">Reference proteome</keyword>
<feature type="active site" description="Proton acceptor" evidence="6">
    <location>
        <position position="155"/>
    </location>
</feature>
<keyword evidence="9" id="KW-0121">Carboxypeptidase</keyword>